<keyword evidence="6" id="KW-0378">Hydrolase</keyword>
<dbReference type="EMBL" id="MU007029">
    <property type="protein sequence ID" value="KAF2431853.1"/>
    <property type="molecule type" value="Genomic_DNA"/>
</dbReference>
<dbReference type="Gene3D" id="3.40.50.300">
    <property type="entry name" value="P-loop containing nucleotide triphosphate hydrolases"/>
    <property type="match status" value="1"/>
</dbReference>
<name>A0A9P4NV28_9PEZI</name>
<evidence type="ECO:0000256" key="3">
    <source>
        <dbReference type="ARBA" id="ARBA00022840"/>
    </source>
</evidence>
<dbReference type="Proteomes" id="UP000800235">
    <property type="component" value="Unassembled WGS sequence"/>
</dbReference>
<keyword evidence="7" id="KW-1185">Reference proteome</keyword>
<keyword evidence="2" id="KW-0547">Nucleotide-binding</keyword>
<evidence type="ECO:0000313" key="6">
    <source>
        <dbReference type="EMBL" id="KAF2431853.1"/>
    </source>
</evidence>
<feature type="domain" description="AAA+ ATPase" evidence="5">
    <location>
        <begin position="20"/>
        <end position="166"/>
    </location>
</feature>
<evidence type="ECO:0000256" key="4">
    <source>
        <dbReference type="SAM" id="MobiDB-lite"/>
    </source>
</evidence>
<comment type="caution">
    <text evidence="6">The sequence shown here is derived from an EMBL/GenBank/DDBJ whole genome shotgun (WGS) entry which is preliminary data.</text>
</comment>
<dbReference type="PANTHER" id="PTHR23070">
    <property type="entry name" value="BCS1 AAA-TYPE ATPASE"/>
    <property type="match status" value="1"/>
</dbReference>
<evidence type="ECO:0000256" key="1">
    <source>
        <dbReference type="ARBA" id="ARBA00007448"/>
    </source>
</evidence>
<evidence type="ECO:0000256" key="2">
    <source>
        <dbReference type="ARBA" id="ARBA00022741"/>
    </source>
</evidence>
<reference evidence="6" key="1">
    <citation type="journal article" date="2020" name="Stud. Mycol.">
        <title>101 Dothideomycetes genomes: a test case for predicting lifestyles and emergence of pathogens.</title>
        <authorList>
            <person name="Haridas S."/>
            <person name="Albert R."/>
            <person name="Binder M."/>
            <person name="Bloem J."/>
            <person name="Labutti K."/>
            <person name="Salamov A."/>
            <person name="Andreopoulos B."/>
            <person name="Baker S."/>
            <person name="Barry K."/>
            <person name="Bills G."/>
            <person name="Bluhm B."/>
            <person name="Cannon C."/>
            <person name="Castanera R."/>
            <person name="Culley D."/>
            <person name="Daum C."/>
            <person name="Ezra D."/>
            <person name="Gonzalez J."/>
            <person name="Henrissat B."/>
            <person name="Kuo A."/>
            <person name="Liang C."/>
            <person name="Lipzen A."/>
            <person name="Lutzoni F."/>
            <person name="Magnuson J."/>
            <person name="Mondo S."/>
            <person name="Nolan M."/>
            <person name="Ohm R."/>
            <person name="Pangilinan J."/>
            <person name="Park H.-J."/>
            <person name="Ramirez L."/>
            <person name="Alfaro M."/>
            <person name="Sun H."/>
            <person name="Tritt A."/>
            <person name="Yoshinaga Y."/>
            <person name="Zwiers L.-H."/>
            <person name="Turgeon B."/>
            <person name="Goodwin S."/>
            <person name="Spatafora J."/>
            <person name="Crous P."/>
            <person name="Grigoriev I."/>
        </authorList>
    </citation>
    <scope>NUCLEOTIDE SEQUENCE</scope>
    <source>
        <strain evidence="6">CBS 130266</strain>
    </source>
</reference>
<dbReference type="InterPro" id="IPR003959">
    <property type="entry name" value="ATPase_AAA_core"/>
</dbReference>
<proteinExistence type="inferred from homology"/>
<feature type="non-terminal residue" evidence="6">
    <location>
        <position position="239"/>
    </location>
</feature>
<evidence type="ECO:0000313" key="7">
    <source>
        <dbReference type="Proteomes" id="UP000800235"/>
    </source>
</evidence>
<dbReference type="Pfam" id="PF00004">
    <property type="entry name" value="AAA"/>
    <property type="match status" value="1"/>
</dbReference>
<dbReference type="OrthoDB" id="10251412at2759"/>
<dbReference type="GO" id="GO:0005524">
    <property type="term" value="F:ATP binding"/>
    <property type="evidence" value="ECO:0007669"/>
    <property type="project" value="UniProtKB-KW"/>
</dbReference>
<dbReference type="InterPro" id="IPR050747">
    <property type="entry name" value="Mitochondrial_chaperone_BCS1"/>
</dbReference>
<protein>
    <submittedName>
        <fullName evidence="6">P-loop containing nucleoside triphosphate hydrolase protein</fullName>
    </submittedName>
</protein>
<dbReference type="AlphaFoldDB" id="A0A9P4NV28"/>
<organism evidence="6 7">
    <name type="scientific">Tothia fuscella</name>
    <dbReference type="NCBI Taxonomy" id="1048955"/>
    <lineage>
        <taxon>Eukaryota</taxon>
        <taxon>Fungi</taxon>
        <taxon>Dikarya</taxon>
        <taxon>Ascomycota</taxon>
        <taxon>Pezizomycotina</taxon>
        <taxon>Dothideomycetes</taxon>
        <taxon>Pleosporomycetidae</taxon>
        <taxon>Venturiales</taxon>
        <taxon>Cylindrosympodiaceae</taxon>
        <taxon>Tothia</taxon>
    </lineage>
</organism>
<dbReference type="SMART" id="SM00382">
    <property type="entry name" value="AAA"/>
    <property type="match status" value="1"/>
</dbReference>
<dbReference type="GO" id="GO:0016887">
    <property type="term" value="F:ATP hydrolysis activity"/>
    <property type="evidence" value="ECO:0007669"/>
    <property type="project" value="InterPro"/>
</dbReference>
<dbReference type="InterPro" id="IPR027417">
    <property type="entry name" value="P-loop_NTPase"/>
</dbReference>
<evidence type="ECO:0000259" key="5">
    <source>
        <dbReference type="SMART" id="SM00382"/>
    </source>
</evidence>
<sequence length="239" mass="26976">LRQYFHPKTQIFYEKNGSPLRRSWLLYGPPGTGKTSLALAVATHFKIELHIIGLHGLDDDDLRDQFSRLPPKCVVLLEDIDCAGIQSRKQGQATRDIRSNATNGDVPRADKNKPQVTLQGLLNVIDGIGAPEGQLLIMTSNSPRNLDRALYRSGRVNRAMHLGYSTPSTAALTFRRIYENAPMRKLPPPRIEKLSKLFGSRVKRRKVTPAEVQGYCLNNLQSPKDALKKFDEWYEAKKK</sequence>
<keyword evidence="3" id="KW-0067">ATP-binding</keyword>
<feature type="non-terminal residue" evidence="6">
    <location>
        <position position="1"/>
    </location>
</feature>
<accession>A0A9P4NV28</accession>
<dbReference type="Pfam" id="PF25426">
    <property type="entry name" value="AAA_lid_BCS1"/>
    <property type="match status" value="1"/>
</dbReference>
<feature type="compositionally biased region" description="Polar residues" evidence="4">
    <location>
        <begin position="88"/>
        <end position="103"/>
    </location>
</feature>
<dbReference type="InterPro" id="IPR057495">
    <property type="entry name" value="AAA_lid_BCS1"/>
</dbReference>
<dbReference type="SUPFAM" id="SSF52540">
    <property type="entry name" value="P-loop containing nucleoside triphosphate hydrolases"/>
    <property type="match status" value="1"/>
</dbReference>
<feature type="region of interest" description="Disordered" evidence="4">
    <location>
        <begin position="88"/>
        <end position="113"/>
    </location>
</feature>
<gene>
    <name evidence="6" type="ORF">EJ08DRAFT_572315</name>
</gene>
<comment type="similarity">
    <text evidence="1">Belongs to the AAA ATPase family. BCS1 subfamily.</text>
</comment>
<dbReference type="InterPro" id="IPR003593">
    <property type="entry name" value="AAA+_ATPase"/>
</dbReference>